<proteinExistence type="predicted"/>
<protein>
    <submittedName>
        <fullName evidence="2">Nucleoside triphosphate pyrophosphohydrolase</fullName>
        <ecNumber evidence="2">3.6.1.9</ecNumber>
    </submittedName>
</protein>
<dbReference type="Pfam" id="PF03819">
    <property type="entry name" value="MazG"/>
    <property type="match status" value="2"/>
</dbReference>
<sequence>MPNNAESNVIAPLLNIMEKLRDPQTGCPWDKQQDFASIVPFTLEEAYEVADAIEQADFTALPDELGDLLFQVVFYCQLGKEQGMFDFADVVTRICNKLTRRHPHVFGEKVTEANALHTATSVKQTWDEIKQSERQQKQQLSLLDDIPQVLPALNRAIKIQKRVAKVGFDWPELGPVVAKVHEEIDEVLAEAQFLQAEPEIYQPKVLDEMGDLLFAVANMARHLGVDPEQALRQANQKFETRFKGVEQLAQQSGVAMQDHTLAELDQYWDQVKKQQRQ</sequence>
<dbReference type="InterPro" id="IPR048011">
    <property type="entry name" value="NTP-PPase_MazG-like_C"/>
</dbReference>
<keyword evidence="2" id="KW-0378">Hydrolase</keyword>
<keyword evidence="3" id="KW-1185">Reference proteome</keyword>
<dbReference type="PANTHER" id="PTHR30522:SF0">
    <property type="entry name" value="NUCLEOSIDE TRIPHOSPHATE PYROPHOSPHOHYDROLASE"/>
    <property type="match status" value="1"/>
</dbReference>
<evidence type="ECO:0000259" key="1">
    <source>
        <dbReference type="Pfam" id="PF03819"/>
    </source>
</evidence>
<dbReference type="EMBL" id="JAAIKR010000001">
    <property type="protein sequence ID" value="MBR9726521.1"/>
    <property type="molecule type" value="Genomic_DNA"/>
</dbReference>
<organism evidence="2 3">
    <name type="scientific">Shewanella intestini</name>
    <dbReference type="NCBI Taxonomy" id="2017544"/>
    <lineage>
        <taxon>Bacteria</taxon>
        <taxon>Pseudomonadati</taxon>
        <taxon>Pseudomonadota</taxon>
        <taxon>Gammaproteobacteria</taxon>
        <taxon>Alteromonadales</taxon>
        <taxon>Shewanellaceae</taxon>
        <taxon>Shewanella</taxon>
    </lineage>
</organism>
<dbReference type="Gene3D" id="1.10.287.1080">
    <property type="entry name" value="MazG-like"/>
    <property type="match status" value="2"/>
</dbReference>
<feature type="domain" description="NTP pyrophosphohydrolase MazG-like" evidence="1">
    <location>
        <begin position="33"/>
        <end position="106"/>
    </location>
</feature>
<dbReference type="InterPro" id="IPR004518">
    <property type="entry name" value="MazG-like_dom"/>
</dbReference>
<comment type="caution">
    <text evidence="2">The sequence shown here is derived from an EMBL/GenBank/DDBJ whole genome shotgun (WGS) entry which is preliminary data.</text>
</comment>
<accession>A0ABS5HXP2</accession>
<dbReference type="NCBIfam" id="TIGR00444">
    <property type="entry name" value="mazG"/>
    <property type="match status" value="1"/>
</dbReference>
<feature type="domain" description="NTP pyrophosphohydrolase MazG-like" evidence="1">
    <location>
        <begin position="178"/>
        <end position="243"/>
    </location>
</feature>
<dbReference type="CDD" id="cd11528">
    <property type="entry name" value="NTP-PPase_MazG_Nterm"/>
    <property type="match status" value="1"/>
</dbReference>
<dbReference type="CDD" id="cd11529">
    <property type="entry name" value="NTP-PPase_MazG_Cterm"/>
    <property type="match status" value="1"/>
</dbReference>
<dbReference type="PANTHER" id="PTHR30522">
    <property type="entry name" value="NUCLEOSIDE TRIPHOSPHATE PYROPHOSPHOHYDROLASE"/>
    <property type="match status" value="1"/>
</dbReference>
<dbReference type="NCBIfam" id="NF007113">
    <property type="entry name" value="PRK09562.1"/>
    <property type="match status" value="1"/>
</dbReference>
<dbReference type="RefSeq" id="WP_153661200.1">
    <property type="nucleotide sequence ID" value="NZ_JAAIKR010000001.1"/>
</dbReference>
<dbReference type="EC" id="3.6.1.9" evidence="2"/>
<gene>
    <name evidence="2" type="primary">mazG</name>
    <name evidence="2" type="ORF">G3R48_00740</name>
</gene>
<dbReference type="InterPro" id="IPR048015">
    <property type="entry name" value="NTP-PPase_MazG-like_N"/>
</dbReference>
<evidence type="ECO:0000313" key="2">
    <source>
        <dbReference type="EMBL" id="MBR9726521.1"/>
    </source>
</evidence>
<dbReference type="InterPro" id="IPR011551">
    <property type="entry name" value="NTP_PyrPHydrolase_MazG"/>
</dbReference>
<dbReference type="Proteomes" id="UP000811844">
    <property type="component" value="Unassembled WGS sequence"/>
</dbReference>
<evidence type="ECO:0000313" key="3">
    <source>
        <dbReference type="Proteomes" id="UP000811844"/>
    </source>
</evidence>
<dbReference type="SUPFAM" id="SSF101386">
    <property type="entry name" value="all-alpha NTP pyrophosphatases"/>
    <property type="match status" value="2"/>
</dbReference>
<reference evidence="2 3" key="1">
    <citation type="submission" date="2020-02" db="EMBL/GenBank/DDBJ databases">
        <title>Shewanella WXL01 sp. nov., a marine bacterium isolated from green algae in Luhuitou Fringing Reef (Northern South China Sea).</title>
        <authorList>
            <person name="Wang X."/>
        </authorList>
    </citation>
    <scope>NUCLEOTIDE SEQUENCE [LARGE SCALE GENOMIC DNA]</scope>
    <source>
        <strain evidence="2 3">MCCC 1A01895</strain>
    </source>
</reference>
<dbReference type="GO" id="GO:0047429">
    <property type="term" value="F:nucleoside triphosphate diphosphatase activity"/>
    <property type="evidence" value="ECO:0007669"/>
    <property type="project" value="UniProtKB-EC"/>
</dbReference>
<name>A0ABS5HXP2_9GAMM</name>